<reference evidence="1" key="1">
    <citation type="submission" date="2019-12" db="EMBL/GenBank/DDBJ databases">
        <authorList>
            <person name="zhang j."/>
            <person name="sun C.M."/>
        </authorList>
    </citation>
    <scope>NUCLEOTIDE SEQUENCE</scope>
    <source>
        <strain evidence="1">NS-1</strain>
    </source>
</reference>
<proteinExistence type="predicted"/>
<sequence>MINKIRKLNPKLVIKNIEDDSFKKYGKIIKNYDFKNIIDYVEKKTEIPRQGNKYEAKILELDKLAIKKRIEEDFYGEMLIEIGYCNGKNSSLNGLEYHKGAEINIAITNLILLLGQVQDIQEGTYDAKQVEAFYLPKGTAIEIYSTTLHYAPCKVEKRGFKSVVILPAGTNLPLNKQDKKKDNQDLLFAKNKWLLVHPSRNNLVEQGAKAGILGENIRIKIN</sequence>
<dbReference type="AlphaFoldDB" id="A0A8A7KPN2"/>
<evidence type="ECO:0000313" key="2">
    <source>
        <dbReference type="Proteomes" id="UP000665020"/>
    </source>
</evidence>
<dbReference type="KEGG" id="ifn:GM661_18275"/>
<dbReference type="Proteomes" id="UP000665020">
    <property type="component" value="Chromosome"/>
</dbReference>
<gene>
    <name evidence="1" type="ORF">GM661_18275</name>
</gene>
<dbReference type="InterPro" id="IPR032358">
    <property type="entry name" value="DUF4867"/>
</dbReference>
<organism evidence="1 2">
    <name type="scientific">Iocasia fonsfrigidae</name>
    <dbReference type="NCBI Taxonomy" id="2682810"/>
    <lineage>
        <taxon>Bacteria</taxon>
        <taxon>Bacillati</taxon>
        <taxon>Bacillota</taxon>
        <taxon>Clostridia</taxon>
        <taxon>Halanaerobiales</taxon>
        <taxon>Halanaerobiaceae</taxon>
        <taxon>Iocasia</taxon>
    </lineage>
</organism>
<name>A0A8A7KPN2_9FIRM</name>
<dbReference type="Pfam" id="PF16161">
    <property type="entry name" value="DUF4867"/>
    <property type="match status" value="1"/>
</dbReference>
<evidence type="ECO:0000313" key="1">
    <source>
        <dbReference type="EMBL" id="QTL99762.1"/>
    </source>
</evidence>
<accession>A0A8A7KPN2</accession>
<dbReference type="RefSeq" id="WP_230868090.1">
    <property type="nucleotide sequence ID" value="NZ_CP046640.1"/>
</dbReference>
<keyword evidence="2" id="KW-1185">Reference proteome</keyword>
<protein>
    <submittedName>
        <fullName evidence="1">DUF4867 family protein</fullName>
    </submittedName>
</protein>
<dbReference type="EMBL" id="CP046640">
    <property type="protein sequence ID" value="QTL99762.1"/>
    <property type="molecule type" value="Genomic_DNA"/>
</dbReference>